<organism evidence="2 3">
    <name type="scientific">Sodalis glossinidius (strain morsitans)</name>
    <dbReference type="NCBI Taxonomy" id="343509"/>
    <lineage>
        <taxon>Bacteria</taxon>
        <taxon>Pseudomonadati</taxon>
        <taxon>Pseudomonadota</taxon>
        <taxon>Gammaproteobacteria</taxon>
        <taxon>Enterobacterales</taxon>
        <taxon>Bruguierivoracaceae</taxon>
        <taxon>Sodalis</taxon>
    </lineage>
</organism>
<dbReference type="AlphaFoldDB" id="A0A193QL38"/>
<gene>
    <name evidence="2" type="ORF">SGGMMB4_04075</name>
</gene>
<dbReference type="Proteomes" id="UP000245838">
    <property type="component" value="Chromosome sggmmb4_Chromosome"/>
</dbReference>
<evidence type="ECO:0000313" key="2">
    <source>
        <dbReference type="EMBL" id="CRL45919.1"/>
    </source>
</evidence>
<proteinExistence type="predicted"/>
<keyword evidence="1" id="KW-1133">Transmembrane helix</keyword>
<protein>
    <submittedName>
        <fullName evidence="2">Uncharacterized protein</fullName>
    </submittedName>
</protein>
<reference evidence="2 3" key="1">
    <citation type="submission" date="2015-05" db="EMBL/GenBank/DDBJ databases">
        <authorList>
            <person name="Goodhead I."/>
        </authorList>
    </citation>
    <scope>NUCLEOTIDE SEQUENCE [LARGE SCALE GENOMIC DNA]</scope>
    <source>
        <strain evidence="3">morsitans</strain>
    </source>
</reference>
<keyword evidence="1" id="KW-0472">Membrane</keyword>
<evidence type="ECO:0000256" key="1">
    <source>
        <dbReference type="SAM" id="Phobius"/>
    </source>
</evidence>
<accession>A0A193QL38</accession>
<keyword evidence="1" id="KW-0812">Transmembrane</keyword>
<evidence type="ECO:0000313" key="3">
    <source>
        <dbReference type="Proteomes" id="UP000245838"/>
    </source>
</evidence>
<feature type="transmembrane region" description="Helical" evidence="1">
    <location>
        <begin position="12"/>
        <end position="30"/>
    </location>
</feature>
<dbReference type="RefSeq" id="WP_243466054.1">
    <property type="nucleotide sequence ID" value="NC_007712.1"/>
</dbReference>
<sequence length="56" mass="6247">MLPWAMIQGFKLKVVSVVVLTVITVLLALWNRRKILQEARELAQAQQAETNVGNAS</sequence>
<dbReference type="EMBL" id="LN854557">
    <property type="protein sequence ID" value="CRL45919.1"/>
    <property type="molecule type" value="Genomic_DNA"/>
</dbReference>
<name>A0A193QL38_SODGM</name>